<dbReference type="Proteomes" id="UP000582837">
    <property type="component" value="Unassembled WGS sequence"/>
</dbReference>
<dbReference type="CDD" id="cd17532">
    <property type="entry name" value="REC_LytTR_AlgR-like"/>
    <property type="match status" value="1"/>
</dbReference>
<dbReference type="GO" id="GO:0000156">
    <property type="term" value="F:phosphorelay response regulator activity"/>
    <property type="evidence" value="ECO:0007669"/>
    <property type="project" value="InterPro"/>
</dbReference>
<evidence type="ECO:0000313" key="5">
    <source>
        <dbReference type="Proteomes" id="UP000582837"/>
    </source>
</evidence>
<dbReference type="InterPro" id="IPR046947">
    <property type="entry name" value="LytR-like"/>
</dbReference>
<feature type="modified residue" description="4-aspartylphosphate" evidence="1">
    <location>
        <position position="54"/>
    </location>
</feature>
<dbReference type="SMART" id="SM00850">
    <property type="entry name" value="LytTR"/>
    <property type="match status" value="1"/>
</dbReference>
<dbReference type="PROSITE" id="PS50110">
    <property type="entry name" value="RESPONSE_REGULATORY"/>
    <property type="match status" value="1"/>
</dbReference>
<dbReference type="Pfam" id="PF00072">
    <property type="entry name" value="Response_reg"/>
    <property type="match status" value="1"/>
</dbReference>
<reference evidence="4 5" key="1">
    <citation type="submission" date="2020-08" db="EMBL/GenBank/DDBJ databases">
        <title>Genomic Encyclopedia of Type Strains, Phase IV (KMG-IV): sequencing the most valuable type-strain genomes for metagenomic binning, comparative biology and taxonomic classification.</title>
        <authorList>
            <person name="Goeker M."/>
        </authorList>
    </citation>
    <scope>NUCLEOTIDE SEQUENCE [LARGE SCALE GENOMIC DNA]</scope>
    <source>
        <strain evidence="4 5">DSM 29007</strain>
    </source>
</reference>
<dbReference type="SUPFAM" id="SSF52172">
    <property type="entry name" value="CheY-like"/>
    <property type="match status" value="1"/>
</dbReference>
<evidence type="ECO:0000259" key="3">
    <source>
        <dbReference type="PROSITE" id="PS50930"/>
    </source>
</evidence>
<evidence type="ECO:0000256" key="1">
    <source>
        <dbReference type="PROSITE-ProRule" id="PRU00169"/>
    </source>
</evidence>
<proteinExistence type="predicted"/>
<gene>
    <name evidence="4" type="ORF">HNQ61_005564</name>
</gene>
<dbReference type="PROSITE" id="PS50930">
    <property type="entry name" value="HTH_LYTTR"/>
    <property type="match status" value="1"/>
</dbReference>
<dbReference type="RefSeq" id="WP_170038944.1">
    <property type="nucleotide sequence ID" value="NZ_JABDTL010000002.1"/>
</dbReference>
<evidence type="ECO:0000313" key="4">
    <source>
        <dbReference type="EMBL" id="MBB6073885.1"/>
    </source>
</evidence>
<dbReference type="Gene3D" id="3.40.50.2300">
    <property type="match status" value="1"/>
</dbReference>
<dbReference type="InterPro" id="IPR001789">
    <property type="entry name" value="Sig_transdc_resp-reg_receiver"/>
</dbReference>
<comment type="caution">
    <text evidence="4">The sequence shown here is derived from an EMBL/GenBank/DDBJ whole genome shotgun (WGS) entry which is preliminary data.</text>
</comment>
<evidence type="ECO:0000259" key="2">
    <source>
        <dbReference type="PROSITE" id="PS50110"/>
    </source>
</evidence>
<dbReference type="Gene3D" id="2.40.50.1020">
    <property type="entry name" value="LytTr DNA-binding domain"/>
    <property type="match status" value="1"/>
</dbReference>
<dbReference type="PANTHER" id="PTHR37299:SF1">
    <property type="entry name" value="STAGE 0 SPORULATION PROTEIN A HOMOLOG"/>
    <property type="match status" value="1"/>
</dbReference>
<organism evidence="4 5">
    <name type="scientific">Longimicrobium terrae</name>
    <dbReference type="NCBI Taxonomy" id="1639882"/>
    <lineage>
        <taxon>Bacteria</taxon>
        <taxon>Pseudomonadati</taxon>
        <taxon>Gemmatimonadota</taxon>
        <taxon>Longimicrobiia</taxon>
        <taxon>Longimicrobiales</taxon>
        <taxon>Longimicrobiaceae</taxon>
        <taxon>Longimicrobium</taxon>
    </lineage>
</organism>
<dbReference type="SMART" id="SM00448">
    <property type="entry name" value="REC"/>
    <property type="match status" value="1"/>
</dbReference>
<protein>
    <submittedName>
        <fullName evidence="4">Two-component system LytT family response regulator</fullName>
    </submittedName>
</protein>
<sequence>MISVLVVDDERPARQRICALLEGHPDFAVVGECGNGREAVSAIREIHPDLVFLDVQMPEVDGFGVAEEIGADQMPMVVFATAYDEFALRAFDAHAIDYLLKPFDEERFQRTLNRVRAQLSGGRADMEERLRALVHEMSSQAVRMDRIPVRVGPRTRFVDLADVDYMEADDNYVRLHVGERSYLIRETMSALESRLPPSRFVRIHRSLIVNVARVQEVEPGFSGEYVVFLTCGARLTSTRTYRARIQAVLHL</sequence>
<name>A0A841H6H6_9BACT</name>
<keyword evidence="1" id="KW-0597">Phosphoprotein</keyword>
<feature type="domain" description="HTH LytTR-type" evidence="3">
    <location>
        <begin position="147"/>
        <end position="251"/>
    </location>
</feature>
<keyword evidence="5" id="KW-1185">Reference proteome</keyword>
<dbReference type="EMBL" id="JACHIA010000032">
    <property type="protein sequence ID" value="MBB6073885.1"/>
    <property type="molecule type" value="Genomic_DNA"/>
</dbReference>
<dbReference type="InterPro" id="IPR011006">
    <property type="entry name" value="CheY-like_superfamily"/>
</dbReference>
<dbReference type="AlphaFoldDB" id="A0A841H6H6"/>
<dbReference type="PANTHER" id="PTHR37299">
    <property type="entry name" value="TRANSCRIPTIONAL REGULATOR-RELATED"/>
    <property type="match status" value="1"/>
</dbReference>
<accession>A0A841H6H6</accession>
<feature type="domain" description="Response regulatory" evidence="2">
    <location>
        <begin position="3"/>
        <end position="116"/>
    </location>
</feature>
<dbReference type="GO" id="GO:0003677">
    <property type="term" value="F:DNA binding"/>
    <property type="evidence" value="ECO:0007669"/>
    <property type="project" value="InterPro"/>
</dbReference>
<dbReference type="Pfam" id="PF04397">
    <property type="entry name" value="LytTR"/>
    <property type="match status" value="1"/>
</dbReference>
<dbReference type="InterPro" id="IPR007492">
    <property type="entry name" value="LytTR_DNA-bd_dom"/>
</dbReference>